<feature type="non-terminal residue" evidence="1">
    <location>
        <position position="1"/>
    </location>
</feature>
<evidence type="ECO:0008006" key="2">
    <source>
        <dbReference type="Google" id="ProtNLM"/>
    </source>
</evidence>
<dbReference type="AlphaFoldDB" id="X1K5G8"/>
<proteinExistence type="predicted"/>
<reference evidence="1" key="1">
    <citation type="journal article" date="2014" name="Front. Microbiol.">
        <title>High frequency of phylogenetically diverse reductive dehalogenase-homologous genes in deep subseafloor sedimentary metagenomes.</title>
        <authorList>
            <person name="Kawai M."/>
            <person name="Futagami T."/>
            <person name="Toyoda A."/>
            <person name="Takaki Y."/>
            <person name="Nishi S."/>
            <person name="Hori S."/>
            <person name="Arai W."/>
            <person name="Tsubouchi T."/>
            <person name="Morono Y."/>
            <person name="Uchiyama I."/>
            <person name="Ito T."/>
            <person name="Fujiyama A."/>
            <person name="Inagaki F."/>
            <person name="Takami H."/>
        </authorList>
    </citation>
    <scope>NUCLEOTIDE SEQUENCE</scope>
    <source>
        <strain evidence="1">Expedition CK06-06</strain>
    </source>
</reference>
<accession>X1K5G8</accession>
<evidence type="ECO:0000313" key="1">
    <source>
        <dbReference type="EMBL" id="GAH77313.1"/>
    </source>
</evidence>
<name>X1K5G8_9ZZZZ</name>
<protein>
    <recommendedName>
        <fullName evidence="2">DUF2341 domain-containing protein</fullName>
    </recommendedName>
</protein>
<comment type="caution">
    <text evidence="1">The sequence shown here is derived from an EMBL/GenBank/DDBJ whole genome shotgun (WGS) entry which is preliminary data.</text>
</comment>
<dbReference type="EMBL" id="BARU01039046">
    <property type="protein sequence ID" value="GAH77313.1"/>
    <property type="molecule type" value="Genomic_DNA"/>
</dbReference>
<gene>
    <name evidence="1" type="ORF">S03H2_60571</name>
</gene>
<organism evidence="1">
    <name type="scientific">marine sediment metagenome</name>
    <dbReference type="NCBI Taxonomy" id="412755"/>
    <lineage>
        <taxon>unclassified sequences</taxon>
        <taxon>metagenomes</taxon>
        <taxon>ecological metagenomes</taxon>
    </lineage>
</organism>
<sequence length="185" mass="21437">KISSAPWWNGAWRYRRLINVTNPNGDFAFTNYTTSLVFNYTEHTEGTPDYPMNGDLSDIRIVQDGVLRKYYYEKDYPTTDFVTVWFDVDIGKSPDNIDTDNIFIYFNGSTQESVDPDYFLDENHESNNTIDAMGWIRNGDFELDGETGQKLTTEVFGWTYTNTAPSEYDIDGPGEDNLNYMHIYI</sequence>